<evidence type="ECO:0000256" key="1">
    <source>
        <dbReference type="SAM" id="SignalP"/>
    </source>
</evidence>
<keyword evidence="1" id="KW-0732">Signal</keyword>
<keyword evidence="2" id="KW-0812">Transmembrane</keyword>
<dbReference type="EMBL" id="CP036526">
    <property type="protein sequence ID" value="QDT10931.1"/>
    <property type="molecule type" value="Genomic_DNA"/>
</dbReference>
<gene>
    <name evidence="2" type="ORF">K239x_29240</name>
</gene>
<dbReference type="OrthoDB" id="222215at2"/>
<accession>A0A517NUY6</accession>
<keyword evidence="2" id="KW-0472">Membrane</keyword>
<protein>
    <submittedName>
        <fullName evidence="2">Nickel uptake substrate-specific transmembrane region</fullName>
    </submittedName>
</protein>
<dbReference type="AlphaFoldDB" id="A0A517NUY6"/>
<dbReference type="Proteomes" id="UP000319817">
    <property type="component" value="Chromosome"/>
</dbReference>
<name>A0A517NUY6_9BACT</name>
<feature type="signal peptide" evidence="1">
    <location>
        <begin position="1"/>
        <end position="24"/>
    </location>
</feature>
<evidence type="ECO:0000313" key="2">
    <source>
        <dbReference type="EMBL" id="QDT10931.1"/>
    </source>
</evidence>
<dbReference type="RefSeq" id="WP_145418641.1">
    <property type="nucleotide sequence ID" value="NZ_CP036526.1"/>
</dbReference>
<reference evidence="2 3" key="1">
    <citation type="submission" date="2019-02" db="EMBL/GenBank/DDBJ databases">
        <title>Deep-cultivation of Planctomycetes and their phenomic and genomic characterization uncovers novel biology.</title>
        <authorList>
            <person name="Wiegand S."/>
            <person name="Jogler M."/>
            <person name="Boedeker C."/>
            <person name="Pinto D."/>
            <person name="Vollmers J."/>
            <person name="Rivas-Marin E."/>
            <person name="Kohn T."/>
            <person name="Peeters S.H."/>
            <person name="Heuer A."/>
            <person name="Rast P."/>
            <person name="Oberbeckmann S."/>
            <person name="Bunk B."/>
            <person name="Jeske O."/>
            <person name="Meyerdierks A."/>
            <person name="Storesund J.E."/>
            <person name="Kallscheuer N."/>
            <person name="Luecker S."/>
            <person name="Lage O.M."/>
            <person name="Pohl T."/>
            <person name="Merkel B.J."/>
            <person name="Hornburger P."/>
            <person name="Mueller R.-W."/>
            <person name="Bruemmer F."/>
            <person name="Labrenz M."/>
            <person name="Spormann A.M."/>
            <person name="Op den Camp H."/>
            <person name="Overmann J."/>
            <person name="Amann R."/>
            <person name="Jetten M.S.M."/>
            <person name="Mascher T."/>
            <person name="Medema M.H."/>
            <person name="Devos D.P."/>
            <person name="Kaster A.-K."/>
            <person name="Ovreas L."/>
            <person name="Rohde M."/>
            <person name="Galperin M.Y."/>
            <person name="Jogler C."/>
        </authorList>
    </citation>
    <scope>NUCLEOTIDE SEQUENCE [LARGE SCALE GENOMIC DNA]</scope>
    <source>
        <strain evidence="2 3">K23_9</strain>
    </source>
</reference>
<keyword evidence="3" id="KW-1185">Reference proteome</keyword>
<feature type="chain" id="PRO_5021743570" evidence="1">
    <location>
        <begin position="25"/>
        <end position="503"/>
    </location>
</feature>
<organism evidence="2 3">
    <name type="scientific">Stieleria marina</name>
    <dbReference type="NCBI Taxonomy" id="1930275"/>
    <lineage>
        <taxon>Bacteria</taxon>
        <taxon>Pseudomonadati</taxon>
        <taxon>Planctomycetota</taxon>
        <taxon>Planctomycetia</taxon>
        <taxon>Pirellulales</taxon>
        <taxon>Pirellulaceae</taxon>
        <taxon>Stieleria</taxon>
    </lineage>
</organism>
<evidence type="ECO:0000313" key="3">
    <source>
        <dbReference type="Proteomes" id="UP000319817"/>
    </source>
</evidence>
<sequence length="503" mass="56576" precursor="true">MIHRLRQFLALIFLIAGVHLPAVAQQMPARTFEGTVVDQQGQPIAGAMLWYRYASERPLFKPLEMETRADAQGRFVLEVPSVTESENLVASSRSILWAWAPGYALGFSERHWLDQETKRIELAPATDTSFVVVDVNGEPVTDVLVEPQNYRNWLGYDLVPNLAVTQLRRRTDKDGRVKFPSLLKEKLFRLRLTSVDFGIQTIRPGMQPSEPAERTITLRQVSRIEGRVVADHLAWCGGIKLHFSTEKPFAAGKTKRPPWPTEGKATAVTDKTGRFVVPVIAEGRVRIEHSILSNDVHARPLFPDARLVEGLATKLEIPMQRLVPIRGAIIAKETRMPMKGIKIHVYYGSYRQGTDVVSDANGEFAAWVLPGKVRFQPMNLSATKYSQLGAPKQNEVPEDVPEDEAFELPAIEVVPTEPLQGLLVDQDDKPVAEARVIAYYNNYLCSSATSDADGKFLLGKFPTQIDFKHATYRVVLDEHETRHMRDGDVQIEPTQTLKIQVRR</sequence>
<proteinExistence type="predicted"/>